<proteinExistence type="predicted"/>
<name>A0ABU6CWW3_9GAMM</name>
<evidence type="ECO:0000313" key="1">
    <source>
        <dbReference type="EMBL" id="MEB4591269.1"/>
    </source>
</evidence>
<dbReference type="EMBL" id="JAYMYJ010000093">
    <property type="protein sequence ID" value="MEB4591269.1"/>
    <property type="molecule type" value="Genomic_DNA"/>
</dbReference>
<dbReference type="PIRSF" id="PIRSF029288">
    <property type="entry name" value="SciE_ImpE"/>
    <property type="match status" value="1"/>
</dbReference>
<dbReference type="InterPro" id="IPR009211">
    <property type="entry name" value="TagJ"/>
</dbReference>
<dbReference type="Pfam" id="PF07024">
    <property type="entry name" value="ImpE"/>
    <property type="match status" value="1"/>
</dbReference>
<dbReference type="Gene3D" id="1.25.40.10">
    <property type="entry name" value="Tetratricopeptide repeat domain"/>
    <property type="match status" value="1"/>
</dbReference>
<sequence>MQHEEYLKQGQLPEALANLQEQVRNDPANSRYRVLLFQLLAVLGQWERALKQLDVLRGMDDAALAMVHLYRSAIASEMLREQVFRGEREPVFLGQPEEWQALLWQALKLTATGEQAAAGEIRAQALELAPTSSGTLNGMAFAWIADADSRLGPLLEIITDGGYRWASFTHIRMLTVEAPEDLRDMVWLPAHILWQSGGEAYALLPARYPGSAQRGGALALSRQTQWEEAAPDTYCGYGQRILVTDADEYPLMDIRAVEFTPQRQAGDAG</sequence>
<comment type="caution">
    <text evidence="1">The sequence shown here is derived from an EMBL/GenBank/DDBJ whole genome shotgun (WGS) entry which is preliminary data.</text>
</comment>
<gene>
    <name evidence="1" type="ORF">VSS37_09795</name>
</gene>
<organism evidence="1 2">
    <name type="scientific">Candidatus Thiothrix phosphatis</name>
    <dbReference type="NCBI Taxonomy" id="3112415"/>
    <lineage>
        <taxon>Bacteria</taxon>
        <taxon>Pseudomonadati</taxon>
        <taxon>Pseudomonadota</taxon>
        <taxon>Gammaproteobacteria</taxon>
        <taxon>Thiotrichales</taxon>
        <taxon>Thiotrichaceae</taxon>
        <taxon>Thiothrix</taxon>
    </lineage>
</organism>
<keyword evidence="2" id="KW-1185">Reference proteome</keyword>
<evidence type="ECO:0000313" key="2">
    <source>
        <dbReference type="Proteomes" id="UP001308005"/>
    </source>
</evidence>
<dbReference type="SUPFAM" id="SSF144059">
    <property type="entry name" value="ImpE-like"/>
    <property type="match status" value="1"/>
</dbReference>
<protein>
    <submittedName>
        <fullName evidence="1">Type VI secretion system accessory protein TagJ</fullName>
    </submittedName>
</protein>
<dbReference type="Pfam" id="PF14559">
    <property type="entry name" value="TPR_19"/>
    <property type="match status" value="1"/>
</dbReference>
<dbReference type="InterPro" id="IPR011990">
    <property type="entry name" value="TPR-like_helical_dom_sf"/>
</dbReference>
<accession>A0ABU6CWW3</accession>
<dbReference type="Proteomes" id="UP001308005">
    <property type="component" value="Unassembled WGS sequence"/>
</dbReference>
<dbReference type="RefSeq" id="WP_324694751.1">
    <property type="nucleotide sequence ID" value="NZ_JAYMYJ010000093.1"/>
</dbReference>
<reference evidence="2" key="1">
    <citation type="submission" date="2023-07" db="EMBL/GenBank/DDBJ databases">
        <title>The carbon used by Thiothrix.</title>
        <authorList>
            <person name="Chen L."/>
        </authorList>
    </citation>
    <scope>NUCLEOTIDE SEQUENCE [LARGE SCALE GENOMIC DNA]</scope>
</reference>